<dbReference type="PANTHER" id="PTHR30518:SF2">
    <property type="entry name" value="ENDOLYTIC MUREIN TRANSGLYCOSYLASE"/>
    <property type="match status" value="1"/>
</dbReference>
<dbReference type="GO" id="GO:0005886">
    <property type="term" value="C:plasma membrane"/>
    <property type="evidence" value="ECO:0007669"/>
    <property type="project" value="UniProtKB-SubCell"/>
</dbReference>
<name>A0A1G2RTV6_9BACT</name>
<comment type="caution">
    <text evidence="8">The sequence shown here is derived from an EMBL/GenBank/DDBJ whole genome shotgun (WGS) entry which is preliminary data.</text>
</comment>
<keyword evidence="3 7" id="KW-1133">Transmembrane helix</keyword>
<comment type="similarity">
    <text evidence="7">Belongs to the transglycosylase MltG family.</text>
</comment>
<feature type="site" description="Important for catalytic activity" evidence="7">
    <location>
        <position position="238"/>
    </location>
</feature>
<comment type="function">
    <text evidence="7">Functions as a peptidoglycan terminase that cleaves nascent peptidoglycan strands endolytically to terminate their elongation.</text>
</comment>
<evidence type="ECO:0000256" key="4">
    <source>
        <dbReference type="ARBA" id="ARBA00023136"/>
    </source>
</evidence>
<sequence>MKINYQTIILSLVPVILAALFFGALLIVYLPADLSNPGIVFVIKDGQSSREIALNLEKVGAVRSGKVFLIYAFLTGKIRSLQSGEYLLSPIMNIPQVLEMLSKGDVVKEKITIIEGWNLRDIGWYFENKGMFQAEELFELTGFPAIDHRRSLNLSYPIANIFDSKYVFLEDKPDHYNLEGYLFPDTYEINNGESLNSIIPKMLDNFNKKVFARLKNEIDGQDKSVFEIITMASMVEKEVITYEDKQIASGVLWKRLESGMPLQVDATVNYITGRKDSGPTSSEKQIDSSYNTYKYKGLPLGPIANPGLDSIKAAIYPKESDFWYYLSTPEGKTIFSKTLQEHNAAVEAYLR</sequence>
<feature type="transmembrane region" description="Helical" evidence="7">
    <location>
        <begin position="7"/>
        <end position="30"/>
    </location>
</feature>
<comment type="subcellular location">
    <subcellularLocation>
        <location evidence="7">Cell membrane</location>
        <topology evidence="7">Single-pass membrane protein</topology>
    </subcellularLocation>
</comment>
<dbReference type="NCBIfam" id="TIGR00247">
    <property type="entry name" value="endolytic transglycosylase MltG"/>
    <property type="match status" value="1"/>
</dbReference>
<dbReference type="PANTHER" id="PTHR30518">
    <property type="entry name" value="ENDOLYTIC MUREIN TRANSGLYCOSYLASE"/>
    <property type="match status" value="1"/>
</dbReference>
<protein>
    <recommendedName>
        <fullName evidence="7">Endolytic murein transglycosylase</fullName>
        <ecNumber evidence="7">4.2.2.29</ecNumber>
    </recommendedName>
    <alternativeName>
        <fullName evidence="7">Peptidoglycan lytic transglycosylase</fullName>
    </alternativeName>
    <alternativeName>
        <fullName evidence="7">Peptidoglycan polymerization terminase</fullName>
    </alternativeName>
</protein>
<evidence type="ECO:0000256" key="3">
    <source>
        <dbReference type="ARBA" id="ARBA00022989"/>
    </source>
</evidence>
<dbReference type="Gene3D" id="3.30.160.60">
    <property type="entry name" value="Classic Zinc Finger"/>
    <property type="match status" value="1"/>
</dbReference>
<keyword evidence="5 7" id="KW-0456">Lyase</keyword>
<dbReference type="EC" id="4.2.2.29" evidence="7"/>
<dbReference type="EMBL" id="MHUM01000032">
    <property type="protein sequence ID" value="OHA76273.1"/>
    <property type="molecule type" value="Genomic_DNA"/>
</dbReference>
<dbReference type="AlphaFoldDB" id="A0A1G2RTV6"/>
<dbReference type="HAMAP" id="MF_02065">
    <property type="entry name" value="MltG"/>
    <property type="match status" value="1"/>
</dbReference>
<evidence type="ECO:0000256" key="7">
    <source>
        <dbReference type="HAMAP-Rule" id="MF_02065"/>
    </source>
</evidence>
<evidence type="ECO:0000256" key="2">
    <source>
        <dbReference type="ARBA" id="ARBA00022692"/>
    </source>
</evidence>
<dbReference type="GO" id="GO:0071555">
    <property type="term" value="P:cell wall organization"/>
    <property type="evidence" value="ECO:0007669"/>
    <property type="project" value="UniProtKB-KW"/>
</dbReference>
<reference evidence="8 9" key="1">
    <citation type="journal article" date="2016" name="Nat. Commun.">
        <title>Thousands of microbial genomes shed light on interconnected biogeochemical processes in an aquifer system.</title>
        <authorList>
            <person name="Anantharaman K."/>
            <person name="Brown C.T."/>
            <person name="Hug L.A."/>
            <person name="Sharon I."/>
            <person name="Castelle C.J."/>
            <person name="Probst A.J."/>
            <person name="Thomas B.C."/>
            <person name="Singh A."/>
            <person name="Wilkins M.J."/>
            <person name="Karaoz U."/>
            <person name="Brodie E.L."/>
            <person name="Williams K.H."/>
            <person name="Hubbard S.S."/>
            <person name="Banfield J.F."/>
        </authorList>
    </citation>
    <scope>NUCLEOTIDE SEQUENCE [LARGE SCALE GENOMIC DNA]</scope>
</reference>
<evidence type="ECO:0000256" key="6">
    <source>
        <dbReference type="ARBA" id="ARBA00023316"/>
    </source>
</evidence>
<accession>A0A1G2RTV6</accession>
<dbReference type="GO" id="GO:0009252">
    <property type="term" value="P:peptidoglycan biosynthetic process"/>
    <property type="evidence" value="ECO:0007669"/>
    <property type="project" value="UniProtKB-UniRule"/>
</dbReference>
<keyword evidence="4 7" id="KW-0472">Membrane</keyword>
<dbReference type="Gene3D" id="3.30.1490.480">
    <property type="entry name" value="Endolytic murein transglycosylase"/>
    <property type="match status" value="1"/>
</dbReference>
<dbReference type="Pfam" id="PF02618">
    <property type="entry name" value="YceG"/>
    <property type="match status" value="1"/>
</dbReference>
<keyword evidence="1 7" id="KW-1003">Cell membrane</keyword>
<comment type="catalytic activity">
    <reaction evidence="7">
        <text>a peptidoglycan chain = a peptidoglycan chain with N-acetyl-1,6-anhydromuramyl-[peptide] at the reducing end + a peptidoglycan chain with N-acetylglucosamine at the non-reducing end.</text>
        <dbReference type="EC" id="4.2.2.29"/>
    </reaction>
</comment>
<evidence type="ECO:0000256" key="1">
    <source>
        <dbReference type="ARBA" id="ARBA00022475"/>
    </source>
</evidence>
<keyword evidence="2 7" id="KW-0812">Transmembrane</keyword>
<evidence type="ECO:0000256" key="5">
    <source>
        <dbReference type="ARBA" id="ARBA00023239"/>
    </source>
</evidence>
<dbReference type="GO" id="GO:0008932">
    <property type="term" value="F:lytic endotransglycosylase activity"/>
    <property type="evidence" value="ECO:0007669"/>
    <property type="project" value="UniProtKB-UniRule"/>
</dbReference>
<proteinExistence type="inferred from homology"/>
<keyword evidence="6 7" id="KW-0961">Cell wall biogenesis/degradation</keyword>
<gene>
    <name evidence="7" type="primary">mltG</name>
    <name evidence="8" type="ORF">A3H01_00360</name>
</gene>
<organism evidence="8 9">
    <name type="scientific">Candidatus Wildermuthbacteria bacterium RIFCSPLOWO2_12_FULL_40_9</name>
    <dbReference type="NCBI Taxonomy" id="1802467"/>
    <lineage>
        <taxon>Bacteria</taxon>
        <taxon>Candidatus Wildermuthiibacteriota</taxon>
    </lineage>
</organism>
<dbReference type="InterPro" id="IPR003770">
    <property type="entry name" value="MLTG-like"/>
</dbReference>
<dbReference type="CDD" id="cd08010">
    <property type="entry name" value="MltG_like"/>
    <property type="match status" value="1"/>
</dbReference>
<evidence type="ECO:0000313" key="8">
    <source>
        <dbReference type="EMBL" id="OHA76273.1"/>
    </source>
</evidence>
<dbReference type="Proteomes" id="UP000177853">
    <property type="component" value="Unassembled WGS sequence"/>
</dbReference>
<evidence type="ECO:0000313" key="9">
    <source>
        <dbReference type="Proteomes" id="UP000177853"/>
    </source>
</evidence>